<protein>
    <submittedName>
        <fullName evidence="2">Uncharacterized protein</fullName>
    </submittedName>
</protein>
<feature type="transmembrane region" description="Helical" evidence="1">
    <location>
        <begin position="12"/>
        <end position="33"/>
    </location>
</feature>
<evidence type="ECO:0000256" key="1">
    <source>
        <dbReference type="SAM" id="Phobius"/>
    </source>
</evidence>
<proteinExistence type="predicted"/>
<evidence type="ECO:0000313" key="2">
    <source>
        <dbReference type="EMBL" id="QHT75241.1"/>
    </source>
</evidence>
<dbReference type="AlphaFoldDB" id="A0A6C0H3W7"/>
<keyword evidence="1" id="KW-1133">Transmembrane helix</keyword>
<keyword evidence="1" id="KW-0472">Membrane</keyword>
<reference evidence="2" key="1">
    <citation type="journal article" date="2020" name="Nature">
        <title>Giant virus diversity and host interactions through global metagenomics.</title>
        <authorList>
            <person name="Schulz F."/>
            <person name="Roux S."/>
            <person name="Paez-Espino D."/>
            <person name="Jungbluth S."/>
            <person name="Walsh D.A."/>
            <person name="Denef V.J."/>
            <person name="McMahon K.D."/>
            <person name="Konstantinidis K.T."/>
            <person name="Eloe-Fadrosh E.A."/>
            <person name="Kyrpides N.C."/>
            <person name="Woyke T."/>
        </authorList>
    </citation>
    <scope>NUCLEOTIDE SEQUENCE</scope>
    <source>
        <strain evidence="2">GVMAG-M-3300023179-63</strain>
    </source>
</reference>
<name>A0A6C0H3W7_9ZZZZ</name>
<dbReference type="EMBL" id="MN739865">
    <property type="protein sequence ID" value="QHT75241.1"/>
    <property type="molecule type" value="Genomic_DNA"/>
</dbReference>
<accession>A0A6C0H3W7</accession>
<keyword evidence="1" id="KW-0812">Transmembrane</keyword>
<sequence length="44" mass="5689">MCKFRENKFQNFFEKWTFINVPFYIFLTFYKIFKITFEKTHLDH</sequence>
<organism evidence="2">
    <name type="scientific">viral metagenome</name>
    <dbReference type="NCBI Taxonomy" id="1070528"/>
    <lineage>
        <taxon>unclassified sequences</taxon>
        <taxon>metagenomes</taxon>
        <taxon>organismal metagenomes</taxon>
    </lineage>
</organism>